<sequence length="94" mass="10662">MPSGELAIIRCKIIYNPDIALAMYRELASHIEQIEDVKAELFWQDSKEFSYLGSQIGGMWLTYPQATSAQSQLLINKILNVYGAWISEPDILLV</sequence>
<keyword evidence="2" id="KW-1185">Reference proteome</keyword>
<dbReference type="EMBL" id="VBTY01000190">
    <property type="protein sequence ID" value="MDG3496487.1"/>
    <property type="molecule type" value="Genomic_DNA"/>
</dbReference>
<comment type="caution">
    <text evidence="1">The sequence shown here is derived from an EMBL/GenBank/DDBJ whole genome shotgun (WGS) entry which is preliminary data.</text>
</comment>
<protein>
    <submittedName>
        <fullName evidence="1">Uncharacterized protein</fullName>
    </submittedName>
</protein>
<proteinExistence type="predicted"/>
<dbReference type="Proteomes" id="UP001152872">
    <property type="component" value="Unassembled WGS sequence"/>
</dbReference>
<reference evidence="1" key="1">
    <citation type="submission" date="2019-05" db="EMBL/GenBank/DDBJ databases">
        <title>Whole genome sequencing of Pseudanabaena catenata USMAC16.</title>
        <authorList>
            <person name="Khan Z."/>
            <person name="Omar W.M."/>
            <person name="Convey P."/>
            <person name="Merican F."/>
            <person name="Najimudin N."/>
        </authorList>
    </citation>
    <scope>NUCLEOTIDE SEQUENCE</scope>
    <source>
        <strain evidence="1">USMAC16</strain>
    </source>
</reference>
<gene>
    <name evidence="1" type="ORF">FEV09_18260</name>
</gene>
<accession>A0A9X4MBS4</accession>
<dbReference type="AlphaFoldDB" id="A0A9X4MBS4"/>
<evidence type="ECO:0000313" key="1">
    <source>
        <dbReference type="EMBL" id="MDG3496487.1"/>
    </source>
</evidence>
<name>A0A9X4MBS4_9CYAN</name>
<organism evidence="1 2">
    <name type="scientific">Pseudanabaena catenata USMAC16</name>
    <dbReference type="NCBI Taxonomy" id="1855837"/>
    <lineage>
        <taxon>Bacteria</taxon>
        <taxon>Bacillati</taxon>
        <taxon>Cyanobacteriota</taxon>
        <taxon>Cyanophyceae</taxon>
        <taxon>Pseudanabaenales</taxon>
        <taxon>Pseudanabaenaceae</taxon>
        <taxon>Pseudanabaena</taxon>
    </lineage>
</organism>
<evidence type="ECO:0000313" key="2">
    <source>
        <dbReference type="Proteomes" id="UP001152872"/>
    </source>
</evidence>
<dbReference type="RefSeq" id="WP_009628667.1">
    <property type="nucleotide sequence ID" value="NZ_VBTY01000190.1"/>
</dbReference>